<comment type="caution">
    <text evidence="3">The sequence shown here is derived from an EMBL/GenBank/DDBJ whole genome shotgun (WGS) entry which is preliminary data.</text>
</comment>
<keyword evidence="2" id="KW-1133">Transmembrane helix</keyword>
<protein>
    <submittedName>
        <fullName evidence="3">Uncharacterized protein</fullName>
    </submittedName>
</protein>
<keyword evidence="2" id="KW-0472">Membrane</keyword>
<dbReference type="EMBL" id="JANFLP010000001">
    <property type="protein sequence ID" value="MCQ1948545.1"/>
    <property type="molecule type" value="Genomic_DNA"/>
</dbReference>
<dbReference type="Proteomes" id="UP001206924">
    <property type="component" value="Unassembled WGS sequence"/>
</dbReference>
<reference evidence="3 4" key="1">
    <citation type="submission" date="2022-07" db="EMBL/GenBank/DDBJ databases">
        <title>Novel species in genus Arthrobacter.</title>
        <authorList>
            <person name="Liu Y."/>
        </authorList>
    </citation>
    <scope>NUCLEOTIDE SEQUENCE [LARGE SCALE GENOMIC DNA]</scope>
    <source>
        <strain evidence="4">zg-Y859</strain>
    </source>
</reference>
<sequence length="395" mass="43057">MGDNNKVDYYGTGAGVYPASPTPGAGTENQQHWPKQQWPPTPGQSAKQGQAPPQADPKQRRTLMIAGGVTAAVLVALIVGGYFGFKHLNENVYGPQVLAEEYLQAIVDGDVERAVGMGPEHNWQNFSLMTDEVYAKAENTITGFEVTDVVVTDGKADISVDIEQGDDTQAVTLDLRSDGTEALFFRKWKLNIGLESAAVHYILRGDATAVAVNGVDIPGQDMELLRSSTMFSFLPGDYTLDASTGSPYADYPDESVSVRLNRDGTAAAQEPTVDLKPVLTDAGREEIQAGITAHLEECMKSTELMPKGCPNQWEAEDPDSYRNISWSMQTAPTLDPIESDPTGPFSVRAVNGEFILDSEVNRGDSWQPQRESYQLYWMYAGVEINGEELSLTFAD</sequence>
<proteinExistence type="predicted"/>
<organism evidence="3 4">
    <name type="scientific">Arthrobacter jinronghuae</name>
    <dbReference type="NCBI Taxonomy" id="2964609"/>
    <lineage>
        <taxon>Bacteria</taxon>
        <taxon>Bacillati</taxon>
        <taxon>Actinomycetota</taxon>
        <taxon>Actinomycetes</taxon>
        <taxon>Micrococcales</taxon>
        <taxon>Micrococcaceae</taxon>
        <taxon>Arthrobacter</taxon>
    </lineage>
</organism>
<keyword evidence="2" id="KW-0812">Transmembrane</keyword>
<accession>A0ABT1NLE7</accession>
<keyword evidence="4" id="KW-1185">Reference proteome</keyword>
<evidence type="ECO:0000256" key="2">
    <source>
        <dbReference type="SAM" id="Phobius"/>
    </source>
</evidence>
<feature type="region of interest" description="Disordered" evidence="1">
    <location>
        <begin position="1"/>
        <end position="58"/>
    </location>
</feature>
<evidence type="ECO:0000256" key="1">
    <source>
        <dbReference type="SAM" id="MobiDB-lite"/>
    </source>
</evidence>
<dbReference type="RefSeq" id="WP_255864496.1">
    <property type="nucleotide sequence ID" value="NZ_CP104263.1"/>
</dbReference>
<feature type="transmembrane region" description="Helical" evidence="2">
    <location>
        <begin position="63"/>
        <end position="85"/>
    </location>
</feature>
<evidence type="ECO:0000313" key="3">
    <source>
        <dbReference type="EMBL" id="MCQ1948545.1"/>
    </source>
</evidence>
<evidence type="ECO:0000313" key="4">
    <source>
        <dbReference type="Proteomes" id="UP001206924"/>
    </source>
</evidence>
<gene>
    <name evidence="3" type="ORF">NNX28_01215</name>
</gene>
<name>A0ABT1NLE7_9MICC</name>